<feature type="domain" description="Cytidylate kinase" evidence="9">
    <location>
        <begin position="23"/>
        <end position="233"/>
    </location>
</feature>
<dbReference type="InterPro" id="IPR027417">
    <property type="entry name" value="P-loop_NTPase"/>
</dbReference>
<dbReference type="GO" id="GO:0005524">
    <property type="term" value="F:ATP binding"/>
    <property type="evidence" value="ECO:0007669"/>
    <property type="project" value="UniProtKB-UniRule"/>
</dbReference>
<keyword evidence="3 8" id="KW-0547">Nucleotide-binding</keyword>
<dbReference type="GO" id="GO:0006220">
    <property type="term" value="P:pyrimidine nucleotide metabolic process"/>
    <property type="evidence" value="ECO:0007669"/>
    <property type="project" value="UniProtKB-UniRule"/>
</dbReference>
<dbReference type="Proteomes" id="UP001139354">
    <property type="component" value="Unassembled WGS sequence"/>
</dbReference>
<keyword evidence="4 8" id="KW-0418">Kinase</keyword>
<comment type="subcellular location">
    <subcellularLocation>
        <location evidence="8">Cytoplasm</location>
    </subcellularLocation>
</comment>
<dbReference type="InterPro" id="IPR003136">
    <property type="entry name" value="Cytidylate_kin"/>
</dbReference>
<dbReference type="Gene3D" id="3.40.50.300">
    <property type="entry name" value="P-loop containing nucleotide triphosphate hydrolases"/>
    <property type="match status" value="1"/>
</dbReference>
<protein>
    <recommendedName>
        <fullName evidence="8">Cytidylate kinase</fullName>
        <shortName evidence="8">CK</shortName>
        <ecNumber evidence="8">2.7.4.25</ecNumber>
    </recommendedName>
    <alternativeName>
        <fullName evidence="8">Cytidine monophosphate kinase</fullName>
        <shortName evidence="8">CMP kinase</shortName>
    </alternativeName>
</protein>
<comment type="similarity">
    <text evidence="1 8">Belongs to the cytidylate kinase family. Type 1 subfamily.</text>
</comment>
<dbReference type="GO" id="GO:0005737">
    <property type="term" value="C:cytoplasm"/>
    <property type="evidence" value="ECO:0007669"/>
    <property type="project" value="UniProtKB-SubCell"/>
</dbReference>
<dbReference type="HAMAP" id="MF_00238">
    <property type="entry name" value="Cytidyl_kinase_type1"/>
    <property type="match status" value="1"/>
</dbReference>
<keyword evidence="2 8" id="KW-0808">Transferase</keyword>
<keyword evidence="8" id="KW-0963">Cytoplasm</keyword>
<dbReference type="NCBIfam" id="TIGR00017">
    <property type="entry name" value="cmk"/>
    <property type="match status" value="1"/>
</dbReference>
<proteinExistence type="inferred from homology"/>
<comment type="caution">
    <text evidence="10">The sequence shown here is derived from an EMBL/GenBank/DDBJ whole genome shotgun (WGS) entry which is preliminary data.</text>
</comment>
<accession>A0A9X1LU04</accession>
<evidence type="ECO:0000256" key="6">
    <source>
        <dbReference type="ARBA" id="ARBA00047615"/>
    </source>
</evidence>
<evidence type="ECO:0000259" key="9">
    <source>
        <dbReference type="Pfam" id="PF02224"/>
    </source>
</evidence>
<evidence type="ECO:0000313" key="10">
    <source>
        <dbReference type="EMBL" id="MCC2031787.1"/>
    </source>
</evidence>
<keyword evidence="5 8" id="KW-0067">ATP-binding</keyword>
<comment type="catalytic activity">
    <reaction evidence="7 8">
        <text>CMP + ATP = CDP + ADP</text>
        <dbReference type="Rhea" id="RHEA:11600"/>
        <dbReference type="ChEBI" id="CHEBI:30616"/>
        <dbReference type="ChEBI" id="CHEBI:58069"/>
        <dbReference type="ChEBI" id="CHEBI:60377"/>
        <dbReference type="ChEBI" id="CHEBI:456216"/>
        <dbReference type="EC" id="2.7.4.25"/>
    </reaction>
</comment>
<dbReference type="SUPFAM" id="SSF52540">
    <property type="entry name" value="P-loop containing nucleoside triphosphate hydrolases"/>
    <property type="match status" value="1"/>
</dbReference>
<dbReference type="AlphaFoldDB" id="A0A9X1LU04"/>
<dbReference type="RefSeq" id="WP_229383720.1">
    <property type="nucleotide sequence ID" value="NZ_JAGTTN010000002.1"/>
</dbReference>
<dbReference type="InterPro" id="IPR011994">
    <property type="entry name" value="Cytidylate_kinase_dom"/>
</dbReference>
<evidence type="ECO:0000256" key="7">
    <source>
        <dbReference type="ARBA" id="ARBA00048478"/>
    </source>
</evidence>
<evidence type="ECO:0000256" key="8">
    <source>
        <dbReference type="HAMAP-Rule" id="MF_00238"/>
    </source>
</evidence>
<evidence type="ECO:0000256" key="5">
    <source>
        <dbReference type="ARBA" id="ARBA00022840"/>
    </source>
</evidence>
<evidence type="ECO:0000256" key="1">
    <source>
        <dbReference type="ARBA" id="ARBA00009427"/>
    </source>
</evidence>
<keyword evidence="11" id="KW-1185">Reference proteome</keyword>
<evidence type="ECO:0000313" key="11">
    <source>
        <dbReference type="Proteomes" id="UP001139354"/>
    </source>
</evidence>
<gene>
    <name evidence="8 10" type="primary">cmk</name>
    <name evidence="10" type="ORF">KEC57_06265</name>
</gene>
<dbReference type="CDD" id="cd02020">
    <property type="entry name" value="CMPK"/>
    <property type="match status" value="1"/>
</dbReference>
<comment type="catalytic activity">
    <reaction evidence="6 8">
        <text>dCMP + ATP = dCDP + ADP</text>
        <dbReference type="Rhea" id="RHEA:25094"/>
        <dbReference type="ChEBI" id="CHEBI:30616"/>
        <dbReference type="ChEBI" id="CHEBI:57566"/>
        <dbReference type="ChEBI" id="CHEBI:58593"/>
        <dbReference type="ChEBI" id="CHEBI:456216"/>
        <dbReference type="EC" id="2.7.4.25"/>
    </reaction>
</comment>
<dbReference type="GO" id="GO:0036431">
    <property type="term" value="F:dCMP kinase activity"/>
    <property type="evidence" value="ECO:0007669"/>
    <property type="project" value="InterPro"/>
</dbReference>
<feature type="binding site" evidence="8">
    <location>
        <begin position="27"/>
        <end position="35"/>
    </location>
    <ligand>
        <name>ATP</name>
        <dbReference type="ChEBI" id="CHEBI:30616"/>
    </ligand>
</feature>
<evidence type="ECO:0000256" key="2">
    <source>
        <dbReference type="ARBA" id="ARBA00022679"/>
    </source>
</evidence>
<sequence>MTDSSPESVTEDGAPVGSAPVIVAIDGPAGSGKSSVSKQVARRLGYGYLDTGAAYRALAWHALEHGIDTSDAASVLDVAGDFDYSISLDPDSYWVRVGATDVTEAIRDPRVTDAVSGVARVPVVRQTVNALFRALVAESRRAGVVIEGRDITTVVAPDAPVRILLTAAPEVRAARRSAEVTTQDAAAVAAALHKRDTSDSAVVDFLTAAPGVEVVDSTDLDFDQTVDAVLGVIRGALPRATADPVQTGARNGI</sequence>
<dbReference type="Pfam" id="PF02224">
    <property type="entry name" value="Cytidylate_kin"/>
    <property type="match status" value="1"/>
</dbReference>
<dbReference type="EMBL" id="JAGTTN010000002">
    <property type="protein sequence ID" value="MCC2031787.1"/>
    <property type="molecule type" value="Genomic_DNA"/>
</dbReference>
<organism evidence="10 11">
    <name type="scientific">Microbacterium allomyrinae</name>
    <dbReference type="NCBI Taxonomy" id="2830666"/>
    <lineage>
        <taxon>Bacteria</taxon>
        <taxon>Bacillati</taxon>
        <taxon>Actinomycetota</taxon>
        <taxon>Actinomycetes</taxon>
        <taxon>Micrococcales</taxon>
        <taxon>Microbacteriaceae</taxon>
        <taxon>Microbacterium</taxon>
    </lineage>
</organism>
<dbReference type="EC" id="2.7.4.25" evidence="8"/>
<evidence type="ECO:0000256" key="3">
    <source>
        <dbReference type="ARBA" id="ARBA00022741"/>
    </source>
</evidence>
<reference evidence="10" key="1">
    <citation type="submission" date="2021-04" db="EMBL/GenBank/DDBJ databases">
        <title>Microbacterium tenobrionis sp. nov. and Microbacterium allomyrinae sp. nov., isolated from larvae of Tenobrio molitor and Allomyrina dichotoma, respectively.</title>
        <authorList>
            <person name="Lee S.D."/>
        </authorList>
    </citation>
    <scope>NUCLEOTIDE SEQUENCE</scope>
    <source>
        <strain evidence="10">BWT-G7</strain>
    </source>
</reference>
<name>A0A9X1LU04_9MICO</name>
<evidence type="ECO:0000256" key="4">
    <source>
        <dbReference type="ARBA" id="ARBA00022777"/>
    </source>
</evidence>